<dbReference type="GeneID" id="54363892"/>
<feature type="compositionally biased region" description="Basic and acidic residues" evidence="1">
    <location>
        <begin position="146"/>
        <end position="155"/>
    </location>
</feature>
<reference evidence="3" key="1">
    <citation type="submission" date="2020-01" db="EMBL/GenBank/DDBJ databases">
        <authorList>
            <consortium name="DOE Joint Genome Institute"/>
            <person name="Haridas S."/>
            <person name="Albert R."/>
            <person name="Binder M."/>
            <person name="Bloem J."/>
            <person name="Labutti K."/>
            <person name="Salamov A."/>
            <person name="Andreopoulos B."/>
            <person name="Baker S.E."/>
            <person name="Barry K."/>
            <person name="Bills G."/>
            <person name="Bluhm B.H."/>
            <person name="Cannon C."/>
            <person name="Castanera R."/>
            <person name="Culley D.E."/>
            <person name="Daum C."/>
            <person name="Ezra D."/>
            <person name="Gonzalez J.B."/>
            <person name="Henrissat B."/>
            <person name="Kuo A."/>
            <person name="Liang C."/>
            <person name="Lipzen A."/>
            <person name="Lutzoni F."/>
            <person name="Magnuson J."/>
            <person name="Mondo S."/>
            <person name="Nolan M."/>
            <person name="Ohm R."/>
            <person name="Pangilinan J."/>
            <person name="Park H.-J."/>
            <person name="Ramirez L."/>
            <person name="Alfaro M."/>
            <person name="Sun H."/>
            <person name="Tritt A."/>
            <person name="Yoshinaga Y."/>
            <person name="Zwiers L.-H."/>
            <person name="Turgeon B.G."/>
            <person name="Goodwin S.B."/>
            <person name="Spatafora J.W."/>
            <person name="Crous P.W."/>
            <person name="Grigoriev I.V."/>
        </authorList>
    </citation>
    <scope>NUCLEOTIDE SEQUENCE</scope>
    <source>
        <strain evidence="3">CBS 342.82</strain>
    </source>
</reference>
<dbReference type="AlphaFoldDB" id="A0A6J3LQ49"/>
<dbReference type="OrthoDB" id="3589080at2759"/>
<keyword evidence="2" id="KW-1185">Reference proteome</keyword>
<proteinExistence type="predicted"/>
<name>A0A6J3LQ49_9PEZI</name>
<sequence length="189" mass="21230">MANLDKFDPATAGRYDPGHVVVFFDNRTFKSFEDNHSMFSNIYLQGMSRLGWSNLSGVKDLEPGKLRIVFYTHQGREGSREFPLWQAREVREAFDTLSQQGFRPMVLGWSRENPFPDIGGSEPPPKPAKPKEPKRATTYSAAMSGHTKDFGDTPHDRVMSIIEAEEEREAKLRADEVAFAEFAKSGGAA</sequence>
<gene>
    <name evidence="3" type="ORF">K489DRAFT_385378</name>
</gene>
<evidence type="ECO:0000256" key="1">
    <source>
        <dbReference type="SAM" id="MobiDB-lite"/>
    </source>
</evidence>
<protein>
    <submittedName>
        <fullName evidence="3">Uncharacterized protein</fullName>
    </submittedName>
</protein>
<dbReference type="RefSeq" id="XP_033455021.1">
    <property type="nucleotide sequence ID" value="XM_033606092.1"/>
</dbReference>
<reference evidence="3" key="3">
    <citation type="submission" date="2025-08" db="UniProtKB">
        <authorList>
            <consortium name="RefSeq"/>
        </authorList>
    </citation>
    <scope>IDENTIFICATION</scope>
    <source>
        <strain evidence="3">CBS 342.82</strain>
    </source>
</reference>
<accession>A0A6J3LQ49</accession>
<organism evidence="3">
    <name type="scientific">Dissoconium aciculare CBS 342.82</name>
    <dbReference type="NCBI Taxonomy" id="1314786"/>
    <lineage>
        <taxon>Eukaryota</taxon>
        <taxon>Fungi</taxon>
        <taxon>Dikarya</taxon>
        <taxon>Ascomycota</taxon>
        <taxon>Pezizomycotina</taxon>
        <taxon>Dothideomycetes</taxon>
        <taxon>Dothideomycetidae</taxon>
        <taxon>Mycosphaerellales</taxon>
        <taxon>Dissoconiaceae</taxon>
        <taxon>Dissoconium</taxon>
    </lineage>
</organism>
<dbReference type="Proteomes" id="UP000504637">
    <property type="component" value="Unplaced"/>
</dbReference>
<evidence type="ECO:0000313" key="2">
    <source>
        <dbReference type="Proteomes" id="UP000504637"/>
    </source>
</evidence>
<evidence type="ECO:0000313" key="3">
    <source>
        <dbReference type="RefSeq" id="XP_033455021.1"/>
    </source>
</evidence>
<feature type="region of interest" description="Disordered" evidence="1">
    <location>
        <begin position="113"/>
        <end position="155"/>
    </location>
</feature>
<reference evidence="3" key="2">
    <citation type="submission" date="2020-04" db="EMBL/GenBank/DDBJ databases">
        <authorList>
            <consortium name="NCBI Genome Project"/>
        </authorList>
    </citation>
    <scope>NUCLEOTIDE SEQUENCE</scope>
    <source>
        <strain evidence="3">CBS 342.82</strain>
    </source>
</reference>